<evidence type="ECO:0008006" key="2">
    <source>
        <dbReference type="Google" id="ProtNLM"/>
    </source>
</evidence>
<proteinExistence type="predicted"/>
<reference evidence="1" key="1">
    <citation type="journal article" date="2020" name="mSystems">
        <title>Genome- and Community-Level Interaction Insights into Carbon Utilization and Element Cycling Functions of Hydrothermarchaeota in Hydrothermal Sediment.</title>
        <authorList>
            <person name="Zhou Z."/>
            <person name="Liu Y."/>
            <person name="Xu W."/>
            <person name="Pan J."/>
            <person name="Luo Z.H."/>
            <person name="Li M."/>
        </authorList>
    </citation>
    <scope>NUCLEOTIDE SEQUENCE [LARGE SCALE GENOMIC DNA]</scope>
    <source>
        <strain evidence="1">SpSt-374</strain>
    </source>
</reference>
<protein>
    <recommendedName>
        <fullName evidence="2">DUF2281 domain-containing protein</fullName>
    </recommendedName>
</protein>
<sequence length="69" mass="7899">MTSNITAAELKQIIFDLPLDDLIALDAEISEQIASKAMMQLAETGFQEWNELEEDIYQFLGEKEFSRQS</sequence>
<dbReference type="AlphaFoldDB" id="A0A7C3VEG3"/>
<gene>
    <name evidence="1" type="ORF">ENR15_01860</name>
</gene>
<accession>A0A7C3VEG3</accession>
<organism evidence="1">
    <name type="scientific">Planktothricoides sp. SpSt-374</name>
    <dbReference type="NCBI Taxonomy" id="2282167"/>
    <lineage>
        <taxon>Bacteria</taxon>
        <taxon>Bacillati</taxon>
        <taxon>Cyanobacteriota</taxon>
        <taxon>Cyanophyceae</taxon>
        <taxon>Oscillatoriophycideae</taxon>
        <taxon>Oscillatoriales</taxon>
        <taxon>Oscillatoriaceae</taxon>
        <taxon>Planktothricoides</taxon>
    </lineage>
</organism>
<dbReference type="EMBL" id="DSPX01000017">
    <property type="protein sequence ID" value="HGF99433.1"/>
    <property type="molecule type" value="Genomic_DNA"/>
</dbReference>
<evidence type="ECO:0000313" key="1">
    <source>
        <dbReference type="EMBL" id="HGF99433.1"/>
    </source>
</evidence>
<name>A0A7C3VEG3_9CYAN</name>
<comment type="caution">
    <text evidence="1">The sequence shown here is derived from an EMBL/GenBank/DDBJ whole genome shotgun (WGS) entry which is preliminary data.</text>
</comment>